<evidence type="ECO:0000256" key="1">
    <source>
        <dbReference type="ARBA" id="ARBA00022448"/>
    </source>
</evidence>
<dbReference type="CDD" id="cd01959">
    <property type="entry name" value="nsLTP2"/>
    <property type="match status" value="1"/>
</dbReference>
<dbReference type="InterPro" id="IPR033872">
    <property type="entry name" value="nsLTP2"/>
</dbReference>
<accession>A0A8J5X0Q3</accession>
<keyword evidence="1" id="KW-0813">Transport</keyword>
<gene>
    <name evidence="4" type="ORF">GUJ93_ZPchr0013g35596</name>
</gene>
<feature type="signal peptide" evidence="3">
    <location>
        <begin position="1"/>
        <end position="23"/>
    </location>
</feature>
<reference evidence="4" key="2">
    <citation type="submission" date="2021-02" db="EMBL/GenBank/DDBJ databases">
        <authorList>
            <person name="Kimball J.A."/>
            <person name="Haas M.W."/>
            <person name="Macchietto M."/>
            <person name="Kono T."/>
            <person name="Duquette J."/>
            <person name="Shao M."/>
        </authorList>
    </citation>
    <scope>NUCLEOTIDE SEQUENCE</scope>
    <source>
        <tissue evidence="4">Fresh leaf tissue</tissue>
    </source>
</reference>
<dbReference type="OrthoDB" id="665742at2759"/>
<evidence type="ECO:0000313" key="5">
    <source>
        <dbReference type="Proteomes" id="UP000729402"/>
    </source>
</evidence>
<comment type="caution">
    <text evidence="4">The sequence shown here is derived from an EMBL/GenBank/DDBJ whole genome shotgun (WGS) entry which is preliminary data.</text>
</comment>
<keyword evidence="3" id="KW-0732">Signal</keyword>
<name>A0A8J5X0Q3_ZIZPA</name>
<dbReference type="Proteomes" id="UP000729402">
    <property type="component" value="Unassembled WGS sequence"/>
</dbReference>
<evidence type="ECO:0008006" key="6">
    <source>
        <dbReference type="Google" id="ProtNLM"/>
    </source>
</evidence>
<dbReference type="PANTHER" id="PTHR33214:SF34">
    <property type="entry name" value="NON-SPECIFIC LIPID-TRANSFER PROTEIN 2"/>
    <property type="match status" value="1"/>
</dbReference>
<sequence length="96" mass="9810">MTMTKKVAAVMLVVVMLAADGGGLEVWAACDVGQLAPCMGAITGGTPATAVCCSGLRAQQGCLCQFAKDPRYASYVNSPNARRTVVSCGISIPSCH</sequence>
<dbReference type="GO" id="GO:0008289">
    <property type="term" value="F:lipid binding"/>
    <property type="evidence" value="ECO:0007669"/>
    <property type="project" value="UniProtKB-KW"/>
</dbReference>
<evidence type="ECO:0000256" key="2">
    <source>
        <dbReference type="ARBA" id="ARBA00023121"/>
    </source>
</evidence>
<feature type="chain" id="PRO_5035238242" description="Bifunctional inhibitor/plant lipid transfer protein/seed storage helical domain-containing protein" evidence="3">
    <location>
        <begin position="24"/>
        <end position="96"/>
    </location>
</feature>
<dbReference type="GO" id="GO:0006869">
    <property type="term" value="P:lipid transport"/>
    <property type="evidence" value="ECO:0007669"/>
    <property type="project" value="InterPro"/>
</dbReference>
<evidence type="ECO:0000256" key="3">
    <source>
        <dbReference type="SAM" id="SignalP"/>
    </source>
</evidence>
<dbReference type="PANTHER" id="PTHR33214">
    <property type="entry name" value="BIFUNCTIONAL INHIBITOR/LIPID-TRANSFER PROTEIN/SEED STORAGE 2S ALBUMIN SUPERFAMILY PROTEIN"/>
    <property type="match status" value="1"/>
</dbReference>
<reference evidence="4" key="1">
    <citation type="journal article" date="2021" name="bioRxiv">
        <title>Whole Genome Assembly and Annotation of Northern Wild Rice, Zizania palustris L., Supports a Whole Genome Duplication in the Zizania Genus.</title>
        <authorList>
            <person name="Haas M."/>
            <person name="Kono T."/>
            <person name="Macchietto M."/>
            <person name="Millas R."/>
            <person name="McGilp L."/>
            <person name="Shao M."/>
            <person name="Duquette J."/>
            <person name="Hirsch C.N."/>
            <person name="Kimball J."/>
        </authorList>
    </citation>
    <scope>NUCLEOTIDE SEQUENCE</scope>
    <source>
        <tissue evidence="4">Fresh leaf tissue</tissue>
    </source>
</reference>
<organism evidence="4 5">
    <name type="scientific">Zizania palustris</name>
    <name type="common">Northern wild rice</name>
    <dbReference type="NCBI Taxonomy" id="103762"/>
    <lineage>
        <taxon>Eukaryota</taxon>
        <taxon>Viridiplantae</taxon>
        <taxon>Streptophyta</taxon>
        <taxon>Embryophyta</taxon>
        <taxon>Tracheophyta</taxon>
        <taxon>Spermatophyta</taxon>
        <taxon>Magnoliopsida</taxon>
        <taxon>Liliopsida</taxon>
        <taxon>Poales</taxon>
        <taxon>Poaceae</taxon>
        <taxon>BOP clade</taxon>
        <taxon>Oryzoideae</taxon>
        <taxon>Oryzeae</taxon>
        <taxon>Zizaniinae</taxon>
        <taxon>Zizania</taxon>
    </lineage>
</organism>
<keyword evidence="2" id="KW-0446">Lipid-binding</keyword>
<dbReference type="EMBL" id="JAAALK010000079">
    <property type="protein sequence ID" value="KAG8095812.1"/>
    <property type="molecule type" value="Genomic_DNA"/>
</dbReference>
<dbReference type="AlphaFoldDB" id="A0A8J5X0Q3"/>
<keyword evidence="5" id="KW-1185">Reference proteome</keyword>
<protein>
    <recommendedName>
        <fullName evidence="6">Bifunctional inhibitor/plant lipid transfer protein/seed storage helical domain-containing protein</fullName>
    </recommendedName>
</protein>
<proteinExistence type="predicted"/>
<evidence type="ECO:0000313" key="4">
    <source>
        <dbReference type="EMBL" id="KAG8095812.1"/>
    </source>
</evidence>